<reference evidence="2" key="1">
    <citation type="submission" date="2016-06" db="EMBL/GenBank/DDBJ databases">
        <authorList>
            <person name="Nascimento L."/>
            <person name="Pereira R.V."/>
            <person name="Martins L.F."/>
            <person name="Quaggio R.B."/>
            <person name="Silva A.M."/>
            <person name="Setubal J.C."/>
        </authorList>
    </citation>
    <scope>NUCLEOTIDE SEQUENCE [LARGE SCALE GENOMIC DNA]</scope>
</reference>
<dbReference type="EMBL" id="LZRT01000073">
    <property type="protein sequence ID" value="OUM87555.1"/>
    <property type="molecule type" value="Genomic_DNA"/>
</dbReference>
<dbReference type="SUPFAM" id="SSF46785">
    <property type="entry name" value="Winged helix' DNA-binding domain"/>
    <property type="match status" value="1"/>
</dbReference>
<organism evidence="1 2">
    <name type="scientific">Bacillus thermozeamaize</name>
    <dbReference type="NCBI Taxonomy" id="230954"/>
    <lineage>
        <taxon>Bacteria</taxon>
        <taxon>Bacillati</taxon>
        <taxon>Bacillota</taxon>
        <taxon>Bacilli</taxon>
        <taxon>Bacillales</taxon>
        <taxon>Bacillaceae</taxon>
        <taxon>Bacillus</taxon>
    </lineage>
</organism>
<sequence length="421" mass="48701">MDILRDLLANGELSRSDITDRYFNGSRTYTYRRLQMLKNYGLIRGRRRREDGRVIAVYELTDDGKNLLVQTGRIAGRKPKQIATEPPKKRNRAREWTERDIAILHKLYQVRVLTKSQLEQTFFRDSERYGSKRLEVMRKEQLVTSKVAWSRDKGSLEASYRITEKGLRLLAQKGLISEGEVRARDLEPTEKQREYIFDVNELHLKCQSIPFVDSRLIKRKYHLNRGDLVAGAFTWGGLDYMIYLVNSGAKEQTIVKVLSEIRHAPKGMAGFLVYYKDDSARHSFERVFENMNIVTGGLPVHILPFNDKGIWITQNIIFDSGDNLLGILKNFGQVVSLPTNRYGFKQGIILPDGSKYYVLEVLSGNRIFLDRILREYTGKNTDVLLCCWEDDLERYQERVAGARFIRTIPVPNHLSNGVLNT</sequence>
<dbReference type="Pfam" id="PF13814">
    <property type="entry name" value="Replic_Relax"/>
    <property type="match status" value="1"/>
</dbReference>
<proteinExistence type="predicted"/>
<protein>
    <submittedName>
        <fullName evidence="1">Uncharacterized protein</fullName>
    </submittedName>
</protein>
<evidence type="ECO:0000313" key="2">
    <source>
        <dbReference type="Proteomes" id="UP000196475"/>
    </source>
</evidence>
<comment type="caution">
    <text evidence="1">The sequence shown here is derived from an EMBL/GenBank/DDBJ whole genome shotgun (WGS) entry which is preliminary data.</text>
</comment>
<dbReference type="InterPro" id="IPR036388">
    <property type="entry name" value="WH-like_DNA-bd_sf"/>
</dbReference>
<dbReference type="Gene3D" id="1.10.10.10">
    <property type="entry name" value="Winged helix-like DNA-binding domain superfamily/Winged helix DNA-binding domain"/>
    <property type="match status" value="2"/>
</dbReference>
<dbReference type="InterPro" id="IPR025855">
    <property type="entry name" value="Replic_Relax"/>
</dbReference>
<name>A0A1Y3PJI8_9BACI</name>
<dbReference type="AlphaFoldDB" id="A0A1Y3PJI8"/>
<gene>
    <name evidence="1" type="ORF">BAA01_06595</name>
</gene>
<accession>A0A1Y3PJI8</accession>
<dbReference type="Proteomes" id="UP000196475">
    <property type="component" value="Unassembled WGS sequence"/>
</dbReference>
<dbReference type="InterPro" id="IPR036390">
    <property type="entry name" value="WH_DNA-bd_sf"/>
</dbReference>
<evidence type="ECO:0000313" key="1">
    <source>
        <dbReference type="EMBL" id="OUM87555.1"/>
    </source>
</evidence>